<dbReference type="SUPFAM" id="SSF56672">
    <property type="entry name" value="DNA/RNA polymerases"/>
    <property type="match status" value="1"/>
</dbReference>
<dbReference type="PROSITE" id="PS50878">
    <property type="entry name" value="RT_POL"/>
    <property type="match status" value="1"/>
</dbReference>
<reference evidence="2" key="1">
    <citation type="submission" date="2015-09" db="EMBL/GenBank/DDBJ databases">
        <title>De novo assembly of Pectinophora gossypiella (Pink Bollworm) gut transcriptome.</title>
        <authorList>
            <person name="Tassone E.E."/>
        </authorList>
    </citation>
    <scope>NUCLEOTIDE SEQUENCE</scope>
</reference>
<proteinExistence type="predicted"/>
<dbReference type="AlphaFoldDB" id="A0A1E1VYP1"/>
<dbReference type="PANTHER" id="PTHR33050">
    <property type="entry name" value="REVERSE TRANSCRIPTASE DOMAIN-CONTAINING PROTEIN"/>
    <property type="match status" value="1"/>
</dbReference>
<dbReference type="PANTHER" id="PTHR33050:SF7">
    <property type="entry name" value="RIBONUCLEASE H"/>
    <property type="match status" value="1"/>
</dbReference>
<dbReference type="InterPro" id="IPR043128">
    <property type="entry name" value="Rev_trsase/Diguanyl_cyclase"/>
</dbReference>
<accession>A0A1E1VYP1</accession>
<feature type="non-terminal residue" evidence="2">
    <location>
        <position position="346"/>
    </location>
</feature>
<dbReference type="EMBL" id="GDQN01011207">
    <property type="protein sequence ID" value="JAT79847.1"/>
    <property type="molecule type" value="Transcribed_RNA"/>
</dbReference>
<evidence type="ECO:0000313" key="2">
    <source>
        <dbReference type="EMBL" id="JAT79847.1"/>
    </source>
</evidence>
<dbReference type="OrthoDB" id="7462124at2759"/>
<dbReference type="CDD" id="cd03714">
    <property type="entry name" value="RT_DIRS1"/>
    <property type="match status" value="1"/>
</dbReference>
<dbReference type="Gene3D" id="3.30.70.270">
    <property type="match status" value="1"/>
</dbReference>
<sequence>MGKNRILYLATKSPLKLITKIIIAFANDYLQKQDLFYGGCLKDYVKSWQKYGAPVHIIHIITGYRIPFQRVPSLINHKLLNKYQTPTSAAMSKQIIDLKKQNILVPAPPTPSFVCPMFLVKKSDSSDRPIFNLKNLNQYLIEFKFKLINMHRIPDFLQKGDWAIKIDLTQAYFHIPIAQSHHPYLRVLYKMENAVEPELLQITSLPFGLSSAPVTFAMISNWIAQVFRNRGMRVIVYLDDFLIVNQKKHVLADQAAEAVRILSTLGWTVNFKKSVLIPTQVLEYLGVTWDLSRNLKLFPVEKRLRTQSKIKRIMILNQWNLKDAQSMLGTLNFASFAIPRGRLHCR</sequence>
<dbReference type="InterPro" id="IPR052055">
    <property type="entry name" value="Hepadnavirus_pol/RT"/>
</dbReference>
<feature type="domain" description="Reverse transcriptase" evidence="1">
    <location>
        <begin position="101"/>
        <end position="289"/>
    </location>
</feature>
<dbReference type="Pfam" id="PF00078">
    <property type="entry name" value="RVT_1"/>
    <property type="match status" value="1"/>
</dbReference>
<evidence type="ECO:0000259" key="1">
    <source>
        <dbReference type="PROSITE" id="PS50878"/>
    </source>
</evidence>
<name>A0A1E1VYP1_PECGO</name>
<dbReference type="InterPro" id="IPR043502">
    <property type="entry name" value="DNA/RNA_pol_sf"/>
</dbReference>
<protein>
    <recommendedName>
        <fullName evidence="1">Reverse transcriptase domain-containing protein</fullName>
    </recommendedName>
</protein>
<organism evidence="2">
    <name type="scientific">Pectinophora gossypiella</name>
    <name type="common">Cotton pink bollworm</name>
    <name type="synonym">Depressaria gossypiella</name>
    <dbReference type="NCBI Taxonomy" id="13191"/>
    <lineage>
        <taxon>Eukaryota</taxon>
        <taxon>Metazoa</taxon>
        <taxon>Ecdysozoa</taxon>
        <taxon>Arthropoda</taxon>
        <taxon>Hexapoda</taxon>
        <taxon>Insecta</taxon>
        <taxon>Pterygota</taxon>
        <taxon>Neoptera</taxon>
        <taxon>Endopterygota</taxon>
        <taxon>Lepidoptera</taxon>
        <taxon>Glossata</taxon>
        <taxon>Ditrysia</taxon>
        <taxon>Gelechioidea</taxon>
        <taxon>Gelechiidae</taxon>
        <taxon>Apatetrinae</taxon>
        <taxon>Pectinophora</taxon>
    </lineage>
</organism>
<gene>
    <name evidence="2" type="ORF">g.18827</name>
</gene>
<dbReference type="GO" id="GO:0071897">
    <property type="term" value="P:DNA biosynthetic process"/>
    <property type="evidence" value="ECO:0007669"/>
    <property type="project" value="UniProtKB-ARBA"/>
</dbReference>
<dbReference type="InterPro" id="IPR000477">
    <property type="entry name" value="RT_dom"/>
</dbReference>
<dbReference type="Gene3D" id="3.10.10.10">
    <property type="entry name" value="HIV Type 1 Reverse Transcriptase, subunit A, domain 1"/>
    <property type="match status" value="1"/>
</dbReference>